<keyword evidence="9" id="KW-0223">Dioxygenase</keyword>
<feature type="domain" description="CXXC-type" evidence="18">
    <location>
        <begin position="456"/>
        <end position="502"/>
    </location>
</feature>
<evidence type="ECO:0000256" key="5">
    <source>
        <dbReference type="ARBA" id="ARBA00022723"/>
    </source>
</evidence>
<dbReference type="AlphaFoldDB" id="A0A1B6F6T7"/>
<dbReference type="CDD" id="cd21783">
    <property type="entry name" value="CTD_Jhd1-like"/>
    <property type="match status" value="1"/>
</dbReference>
<dbReference type="InterPro" id="IPR003347">
    <property type="entry name" value="JmjC_dom"/>
</dbReference>
<evidence type="ECO:0000259" key="18">
    <source>
        <dbReference type="PROSITE" id="PS51058"/>
    </source>
</evidence>
<evidence type="ECO:0000256" key="4">
    <source>
        <dbReference type="ARBA" id="ARBA00013246"/>
    </source>
</evidence>
<evidence type="ECO:0000256" key="12">
    <source>
        <dbReference type="ARBA" id="ARBA00023015"/>
    </source>
</evidence>
<dbReference type="Pfam" id="PF02008">
    <property type="entry name" value="zf-CXXC"/>
    <property type="match status" value="1"/>
</dbReference>
<evidence type="ECO:0000256" key="6">
    <source>
        <dbReference type="ARBA" id="ARBA00022771"/>
    </source>
</evidence>
<comment type="cofactor">
    <cofactor evidence="1">
        <name>Fe(2+)</name>
        <dbReference type="ChEBI" id="CHEBI:29033"/>
    </cofactor>
</comment>
<dbReference type="FunFam" id="2.60.120.650:FF:000005">
    <property type="entry name" value="lysine-specific demethylase 2A isoform X1"/>
    <property type="match status" value="1"/>
</dbReference>
<evidence type="ECO:0000256" key="9">
    <source>
        <dbReference type="ARBA" id="ARBA00022964"/>
    </source>
</evidence>
<keyword evidence="12" id="KW-0805">Transcription regulation</keyword>
<evidence type="ECO:0000256" key="13">
    <source>
        <dbReference type="ARBA" id="ARBA00023163"/>
    </source>
</evidence>
<evidence type="ECO:0000256" key="3">
    <source>
        <dbReference type="ARBA" id="ARBA00008037"/>
    </source>
</evidence>
<name>A0A1B6F6T7_9HEMI</name>
<organism evidence="20">
    <name type="scientific">Cuerna arida</name>
    <dbReference type="NCBI Taxonomy" id="1464854"/>
    <lineage>
        <taxon>Eukaryota</taxon>
        <taxon>Metazoa</taxon>
        <taxon>Ecdysozoa</taxon>
        <taxon>Arthropoda</taxon>
        <taxon>Hexapoda</taxon>
        <taxon>Insecta</taxon>
        <taxon>Pterygota</taxon>
        <taxon>Neoptera</taxon>
        <taxon>Paraneoptera</taxon>
        <taxon>Hemiptera</taxon>
        <taxon>Auchenorrhyncha</taxon>
        <taxon>Membracoidea</taxon>
        <taxon>Cicadellidae</taxon>
        <taxon>Cicadellinae</taxon>
        <taxon>Proconiini</taxon>
        <taxon>Cuerna</taxon>
    </lineage>
</organism>
<dbReference type="Gene3D" id="6.10.280.250">
    <property type="match status" value="1"/>
</dbReference>
<dbReference type="InterPro" id="IPR002857">
    <property type="entry name" value="Znf_CXXC"/>
</dbReference>
<dbReference type="InterPro" id="IPR013083">
    <property type="entry name" value="Znf_RING/FYVE/PHD"/>
</dbReference>
<evidence type="ECO:0000256" key="2">
    <source>
        <dbReference type="ARBA" id="ARBA00004123"/>
    </source>
</evidence>
<accession>A0A1B6F6T7</accession>
<evidence type="ECO:0000313" key="20">
    <source>
        <dbReference type="EMBL" id="JAS45895.1"/>
    </source>
</evidence>
<dbReference type="PROSITE" id="PS51184">
    <property type="entry name" value="JMJC"/>
    <property type="match status" value="1"/>
</dbReference>
<dbReference type="Pfam" id="PF17811">
    <property type="entry name" value="JHD"/>
    <property type="match status" value="1"/>
</dbReference>
<dbReference type="GO" id="GO:0005634">
    <property type="term" value="C:nucleus"/>
    <property type="evidence" value="ECO:0007669"/>
    <property type="project" value="UniProtKB-SubCell"/>
</dbReference>
<dbReference type="GO" id="GO:0008270">
    <property type="term" value="F:zinc ion binding"/>
    <property type="evidence" value="ECO:0007669"/>
    <property type="project" value="UniProtKB-KW"/>
</dbReference>
<dbReference type="EC" id="1.14.11.27" evidence="4"/>
<dbReference type="InterPro" id="IPR041070">
    <property type="entry name" value="JHD"/>
</dbReference>
<evidence type="ECO:0000256" key="14">
    <source>
        <dbReference type="ARBA" id="ARBA00023242"/>
    </source>
</evidence>
<protein>
    <recommendedName>
        <fullName evidence="4">[histone H3]-dimethyl-L-lysine(36) demethylase</fullName>
        <ecNumber evidence="4">1.14.11.27</ecNumber>
    </recommendedName>
</protein>
<feature type="region of interest" description="Disordered" evidence="17">
    <location>
        <begin position="597"/>
        <end position="617"/>
    </location>
</feature>
<dbReference type="InterPro" id="IPR050690">
    <property type="entry name" value="JHDM1_Histone_Demethylase"/>
</dbReference>
<keyword evidence="7" id="KW-0862">Zinc</keyword>
<dbReference type="Pfam" id="PF16866">
    <property type="entry name" value="PHD_4"/>
    <property type="match status" value="1"/>
</dbReference>
<evidence type="ECO:0000256" key="11">
    <source>
        <dbReference type="ARBA" id="ARBA00023004"/>
    </source>
</evidence>
<dbReference type="SMART" id="SM00558">
    <property type="entry name" value="JmjC"/>
    <property type="match status" value="1"/>
</dbReference>
<evidence type="ECO:0000256" key="1">
    <source>
        <dbReference type="ARBA" id="ARBA00001954"/>
    </source>
</evidence>
<dbReference type="PROSITE" id="PS51058">
    <property type="entry name" value="ZF_CXXC"/>
    <property type="match status" value="1"/>
</dbReference>
<evidence type="ECO:0000256" key="7">
    <source>
        <dbReference type="ARBA" id="ARBA00022833"/>
    </source>
</evidence>
<dbReference type="EMBL" id="GECZ01023874">
    <property type="protein sequence ID" value="JAS45895.1"/>
    <property type="molecule type" value="Transcribed_RNA"/>
</dbReference>
<dbReference type="PANTHER" id="PTHR23123">
    <property type="entry name" value="PHD/F-BOX CONTAINING PROTEIN"/>
    <property type="match status" value="1"/>
</dbReference>
<comment type="subcellular location">
    <subcellularLocation>
        <location evidence="2">Nucleus</location>
    </subcellularLocation>
</comment>
<dbReference type="GO" id="GO:0003677">
    <property type="term" value="F:DNA binding"/>
    <property type="evidence" value="ECO:0007669"/>
    <property type="project" value="InterPro"/>
</dbReference>
<dbReference type="CDD" id="cd15555">
    <property type="entry name" value="PHD_KDM2A_2B"/>
    <property type="match status" value="1"/>
</dbReference>
<keyword evidence="14" id="KW-0539">Nucleus</keyword>
<evidence type="ECO:0000259" key="19">
    <source>
        <dbReference type="PROSITE" id="PS51184"/>
    </source>
</evidence>
<dbReference type="Gene3D" id="1.20.58.1360">
    <property type="match status" value="1"/>
</dbReference>
<dbReference type="Gene3D" id="2.60.120.650">
    <property type="entry name" value="Cupin"/>
    <property type="match status" value="1"/>
</dbReference>
<evidence type="ECO:0000256" key="10">
    <source>
        <dbReference type="ARBA" id="ARBA00023002"/>
    </source>
</evidence>
<dbReference type="GO" id="GO:0140680">
    <property type="term" value="F:histone H3K36me/H3K36me2 demethylase activity"/>
    <property type="evidence" value="ECO:0007669"/>
    <property type="project" value="UniProtKB-EC"/>
</dbReference>
<sequence>MDSPNPKKRKRDNKHYSEDWVLGEEEDIEGKHTFDLHEKLESNQFTQSFVKEMEGKDFTISYLQQYGFDKPVLFKDKADLGLLVPSKIFSVNDVKICVGSRRQIDVMDVNTQKNIVMTMKEWQKYFDDPVRHRILNVLSLEFSHTKLDNYVQSPSIVRQIDWVDSVWPRHLKEAQTESTNVIEEMMYPKVQKYCLMSVKGSYTDFHVDFGGTSVWYHILKGSKIFWLIPPTDHNIALYEKWVLSGQQGDIFFGDTVEGCGRVTLQEGSTFFIPSGWIHAVYTPVDSMVFGGNFLHSYCINTQLRIAQVEETTHVPQKFRYPFFTEMLWYVLERYVNCLLGISHLKDIPSSPTKEHVHLTFQELRGIKSILSYLHFIPANKKCVPELITDPVALIKDVRTLVERHRNDSPVSAITGHAVFKAAQPVKAHRKSKGMKKSPGIKFKDKTNDVGMEKAFPRRRRTRCKKCIACNNSDCGQCNFCKDMIKFGGTGKSKQSCIQRQCLQPMLPVNTTCSSCGKDGWGNNPSDTDTDTREAQPSSIMECCICYELIHPACMESLYPDVVGVIDEDLPSSWECPKCCKDGRNTNYKPRHFKARNKVTSVRETSNPTSQDSVEAFT</sequence>
<evidence type="ECO:0000256" key="8">
    <source>
        <dbReference type="ARBA" id="ARBA00022853"/>
    </source>
</evidence>
<feature type="domain" description="JmjC" evidence="19">
    <location>
        <begin position="142"/>
        <end position="310"/>
    </location>
</feature>
<reference evidence="20" key="1">
    <citation type="submission" date="2015-11" db="EMBL/GenBank/DDBJ databases">
        <title>De novo transcriptome assembly of four potential Pierce s Disease insect vectors from Arizona vineyards.</title>
        <authorList>
            <person name="Tassone E.E."/>
        </authorList>
    </citation>
    <scope>NUCLEOTIDE SEQUENCE</scope>
</reference>
<keyword evidence="13" id="KW-0804">Transcription</keyword>
<keyword evidence="5" id="KW-0479">Metal-binding</keyword>
<evidence type="ECO:0000256" key="16">
    <source>
        <dbReference type="PROSITE-ProRule" id="PRU00509"/>
    </source>
</evidence>
<evidence type="ECO:0000256" key="17">
    <source>
        <dbReference type="SAM" id="MobiDB-lite"/>
    </source>
</evidence>
<keyword evidence="11" id="KW-0408">Iron</keyword>
<evidence type="ECO:0000256" key="15">
    <source>
        <dbReference type="ARBA" id="ARBA00047915"/>
    </source>
</evidence>
<dbReference type="SUPFAM" id="SSF51197">
    <property type="entry name" value="Clavaminate synthase-like"/>
    <property type="match status" value="1"/>
</dbReference>
<dbReference type="InterPro" id="IPR019787">
    <property type="entry name" value="Znf_PHD-finger"/>
</dbReference>
<keyword evidence="6 16" id="KW-0863">Zinc-finger</keyword>
<comment type="similarity">
    <text evidence="3">Belongs to the JHDM1 histone demethylase family.</text>
</comment>
<gene>
    <name evidence="20" type="ORF">g.12094</name>
</gene>
<keyword evidence="10" id="KW-0560">Oxidoreductase</keyword>
<proteinExistence type="inferred from homology"/>
<keyword evidence="8" id="KW-0156">Chromatin regulator</keyword>
<comment type="catalytic activity">
    <reaction evidence="15">
        <text>N(6),N(6)-dimethyl-L-lysyl(36)-[histone H3] + 2 2-oxoglutarate + 2 O2 = L-lysyl(36)-[histone H3] + 2 formaldehyde + 2 succinate + 2 CO2</text>
        <dbReference type="Rhea" id="RHEA:42032"/>
        <dbReference type="Rhea" id="RHEA-COMP:9785"/>
        <dbReference type="Rhea" id="RHEA-COMP:9787"/>
        <dbReference type="ChEBI" id="CHEBI:15379"/>
        <dbReference type="ChEBI" id="CHEBI:16526"/>
        <dbReference type="ChEBI" id="CHEBI:16810"/>
        <dbReference type="ChEBI" id="CHEBI:16842"/>
        <dbReference type="ChEBI" id="CHEBI:29969"/>
        <dbReference type="ChEBI" id="CHEBI:30031"/>
        <dbReference type="ChEBI" id="CHEBI:61976"/>
        <dbReference type="EC" id="1.14.11.27"/>
    </reaction>
</comment>
<dbReference type="Gene3D" id="3.30.40.10">
    <property type="entry name" value="Zinc/RING finger domain, C3HC4 (zinc finger)"/>
    <property type="match status" value="1"/>
</dbReference>